<evidence type="ECO:0000313" key="1">
    <source>
        <dbReference type="EMBL" id="GLR05661.1"/>
    </source>
</evidence>
<proteinExistence type="predicted"/>
<protein>
    <submittedName>
        <fullName evidence="1">Uncharacterized protein</fullName>
    </submittedName>
</protein>
<gene>
    <name evidence="1" type="ORF">GCM10007906_32490</name>
</gene>
<reference evidence="2" key="1">
    <citation type="journal article" date="2019" name="Int. J. Syst. Evol. Microbiol.">
        <title>The Global Catalogue of Microorganisms (GCM) 10K type strain sequencing project: providing services to taxonomists for standard genome sequencing and annotation.</title>
        <authorList>
            <consortium name="The Broad Institute Genomics Platform"/>
            <consortium name="The Broad Institute Genome Sequencing Center for Infectious Disease"/>
            <person name="Wu L."/>
            <person name="Ma J."/>
        </authorList>
    </citation>
    <scope>NUCLEOTIDE SEQUENCE [LARGE SCALE GENOMIC DNA]</scope>
    <source>
        <strain evidence="2">NBRC 110633</strain>
    </source>
</reference>
<keyword evidence="2" id="KW-1185">Reference proteome</keyword>
<dbReference type="Proteomes" id="UP001156669">
    <property type="component" value="Unassembled WGS sequence"/>
</dbReference>
<accession>A0ABQ5Y3Y4</accession>
<comment type="caution">
    <text evidence="1">The sequence shown here is derived from an EMBL/GenBank/DDBJ whole genome shotgun (WGS) entry which is preliminary data.</text>
</comment>
<sequence length="57" mass="6511">MLNTYVIQVGCSTILKWERLTNLKSLSFTFGIVELVMKLSKRTTLGYDKYPLVNVAI</sequence>
<name>A0ABQ5Y3Y4_9VIBR</name>
<evidence type="ECO:0000313" key="2">
    <source>
        <dbReference type="Proteomes" id="UP001156669"/>
    </source>
</evidence>
<dbReference type="EMBL" id="BSOE01000054">
    <property type="protein sequence ID" value="GLR05661.1"/>
    <property type="molecule type" value="Genomic_DNA"/>
</dbReference>
<organism evidence="1 2">
    <name type="scientific">Vibrio hyugaensis</name>
    <dbReference type="NCBI Taxonomy" id="1534743"/>
    <lineage>
        <taxon>Bacteria</taxon>
        <taxon>Pseudomonadati</taxon>
        <taxon>Pseudomonadota</taxon>
        <taxon>Gammaproteobacteria</taxon>
        <taxon>Vibrionales</taxon>
        <taxon>Vibrionaceae</taxon>
        <taxon>Vibrio</taxon>
    </lineage>
</organism>